<name>A0ACB9J2I6_9ASTR</name>
<reference evidence="2" key="1">
    <citation type="journal article" date="2022" name="Mol. Ecol. Resour.">
        <title>The genomes of chicory, endive, great burdock and yacon provide insights into Asteraceae palaeo-polyploidization history and plant inulin production.</title>
        <authorList>
            <person name="Fan W."/>
            <person name="Wang S."/>
            <person name="Wang H."/>
            <person name="Wang A."/>
            <person name="Jiang F."/>
            <person name="Liu H."/>
            <person name="Zhao H."/>
            <person name="Xu D."/>
            <person name="Zhang Y."/>
        </authorList>
    </citation>
    <scope>NUCLEOTIDE SEQUENCE [LARGE SCALE GENOMIC DNA]</scope>
    <source>
        <strain evidence="2">cv. Yunnan</strain>
    </source>
</reference>
<dbReference type="EMBL" id="CM042023">
    <property type="protein sequence ID" value="KAI3814326.1"/>
    <property type="molecule type" value="Genomic_DNA"/>
</dbReference>
<evidence type="ECO:0000313" key="2">
    <source>
        <dbReference type="Proteomes" id="UP001056120"/>
    </source>
</evidence>
<sequence length="143" mass="16381">MVLMDGLMVIRSSDARWSILPPWLEGSFRSKVSMYDFGDGSYEPYPSIDDLDLILVPLYINENHWVLAGFDLKEKKMSVYDSLRTKTGLGDVKYHLDYMNKSIVEWLIVVEKNLGNGNESIDMDQDDLDEHVDVTKSPLKVTC</sequence>
<proteinExistence type="predicted"/>
<gene>
    <name evidence="1" type="ORF">L1987_19077</name>
</gene>
<accession>A0ACB9J2I6</accession>
<protein>
    <submittedName>
        <fullName evidence="1">Uncharacterized protein</fullName>
    </submittedName>
</protein>
<comment type="caution">
    <text evidence="1">The sequence shown here is derived from an EMBL/GenBank/DDBJ whole genome shotgun (WGS) entry which is preliminary data.</text>
</comment>
<dbReference type="Proteomes" id="UP001056120">
    <property type="component" value="Linkage Group LG06"/>
</dbReference>
<reference evidence="1 2" key="2">
    <citation type="journal article" date="2022" name="Mol. Ecol. Resour.">
        <title>The genomes of chicory, endive, great burdock and yacon provide insights into Asteraceae paleo-polyploidization history and plant inulin production.</title>
        <authorList>
            <person name="Fan W."/>
            <person name="Wang S."/>
            <person name="Wang H."/>
            <person name="Wang A."/>
            <person name="Jiang F."/>
            <person name="Liu H."/>
            <person name="Zhao H."/>
            <person name="Xu D."/>
            <person name="Zhang Y."/>
        </authorList>
    </citation>
    <scope>NUCLEOTIDE SEQUENCE [LARGE SCALE GENOMIC DNA]</scope>
    <source>
        <strain evidence="2">cv. Yunnan</strain>
        <tissue evidence="1">Leaves</tissue>
    </source>
</reference>
<organism evidence="1 2">
    <name type="scientific">Smallanthus sonchifolius</name>
    <dbReference type="NCBI Taxonomy" id="185202"/>
    <lineage>
        <taxon>Eukaryota</taxon>
        <taxon>Viridiplantae</taxon>
        <taxon>Streptophyta</taxon>
        <taxon>Embryophyta</taxon>
        <taxon>Tracheophyta</taxon>
        <taxon>Spermatophyta</taxon>
        <taxon>Magnoliopsida</taxon>
        <taxon>eudicotyledons</taxon>
        <taxon>Gunneridae</taxon>
        <taxon>Pentapetalae</taxon>
        <taxon>asterids</taxon>
        <taxon>campanulids</taxon>
        <taxon>Asterales</taxon>
        <taxon>Asteraceae</taxon>
        <taxon>Asteroideae</taxon>
        <taxon>Heliantheae alliance</taxon>
        <taxon>Millerieae</taxon>
        <taxon>Smallanthus</taxon>
    </lineage>
</organism>
<keyword evidence="2" id="KW-1185">Reference proteome</keyword>
<evidence type="ECO:0000313" key="1">
    <source>
        <dbReference type="EMBL" id="KAI3814326.1"/>
    </source>
</evidence>